<dbReference type="RefSeq" id="WP_141609909.1">
    <property type="nucleotide sequence ID" value="NZ_VIGC02000010.1"/>
</dbReference>
<evidence type="ECO:0000259" key="1">
    <source>
        <dbReference type="Pfam" id="PF01261"/>
    </source>
</evidence>
<dbReference type="EMBL" id="VIGC01000010">
    <property type="protein sequence ID" value="TQE95992.1"/>
    <property type="molecule type" value="Genomic_DNA"/>
</dbReference>
<dbReference type="OrthoDB" id="9794305at2"/>
<dbReference type="InterPro" id="IPR050312">
    <property type="entry name" value="IolE/XylAMocC-like"/>
</dbReference>
<gene>
    <name evidence="2" type="ORF">FKZ61_09635</name>
</gene>
<accession>A0A540VH27</accession>
<dbReference type="SUPFAM" id="SSF51658">
    <property type="entry name" value="Xylose isomerase-like"/>
    <property type="match status" value="1"/>
</dbReference>
<dbReference type="AlphaFoldDB" id="A0A540VH27"/>
<evidence type="ECO:0000313" key="3">
    <source>
        <dbReference type="Proteomes" id="UP000317371"/>
    </source>
</evidence>
<dbReference type="Pfam" id="PF01261">
    <property type="entry name" value="AP_endonuc_2"/>
    <property type="match status" value="1"/>
</dbReference>
<comment type="caution">
    <text evidence="2">The sequence shown here is derived from an EMBL/GenBank/DDBJ whole genome shotgun (WGS) entry which is preliminary data.</text>
</comment>
<proteinExistence type="predicted"/>
<dbReference type="InterPro" id="IPR036237">
    <property type="entry name" value="Xyl_isomerase-like_sf"/>
</dbReference>
<dbReference type="InParanoid" id="A0A540VH27"/>
<dbReference type="PANTHER" id="PTHR12110">
    <property type="entry name" value="HYDROXYPYRUVATE ISOMERASE"/>
    <property type="match status" value="1"/>
</dbReference>
<feature type="domain" description="Xylose isomerase-like TIM barrel" evidence="1">
    <location>
        <begin position="46"/>
        <end position="252"/>
    </location>
</feature>
<reference evidence="2 3" key="1">
    <citation type="submission" date="2019-06" db="EMBL/GenBank/DDBJ databases">
        <title>Genome sequence of Litorilinea aerophila BAA-2444.</title>
        <authorList>
            <person name="Maclea K.S."/>
            <person name="Maurais E.G."/>
            <person name="Iannazzi L.C."/>
        </authorList>
    </citation>
    <scope>NUCLEOTIDE SEQUENCE [LARGE SCALE GENOMIC DNA]</scope>
    <source>
        <strain evidence="2 3">ATCC BAA-2444</strain>
    </source>
</reference>
<dbReference type="InterPro" id="IPR013022">
    <property type="entry name" value="Xyl_isomerase-like_TIM-brl"/>
</dbReference>
<dbReference type="Gene3D" id="3.20.20.150">
    <property type="entry name" value="Divalent-metal-dependent TIM barrel enzymes"/>
    <property type="match status" value="1"/>
</dbReference>
<organism evidence="2 3">
    <name type="scientific">Litorilinea aerophila</name>
    <dbReference type="NCBI Taxonomy" id="1204385"/>
    <lineage>
        <taxon>Bacteria</taxon>
        <taxon>Bacillati</taxon>
        <taxon>Chloroflexota</taxon>
        <taxon>Caldilineae</taxon>
        <taxon>Caldilineales</taxon>
        <taxon>Caldilineaceae</taxon>
        <taxon>Litorilinea</taxon>
    </lineage>
</organism>
<keyword evidence="3" id="KW-1185">Reference proteome</keyword>
<dbReference type="PANTHER" id="PTHR12110:SF53">
    <property type="entry name" value="BLR5974 PROTEIN"/>
    <property type="match status" value="1"/>
</dbReference>
<evidence type="ECO:0000313" key="2">
    <source>
        <dbReference type="EMBL" id="TQE95992.1"/>
    </source>
</evidence>
<protein>
    <submittedName>
        <fullName evidence="2">TIM barrel protein</fullName>
    </submittedName>
</protein>
<sequence>MTARLSVSTWSLHRTLGRPTPYGPGDAGPRPILSDGRSLALLELPARLAEFGIHTLEICHFHLPSLEPAYLDRLRQALEAAEIELFSLLIDAGDLSDPICQEQHMAWMAGWIDVASRLGARCARVSAGKAAPSPETLELSRQALQRLALYARSRQIRLMTENWHALLSTPTAVLHLLEALDGELGLCLDFGNWRGDHKYADLAAIAPRAESCHAKCHFSGPGEMDREDFVRCLDITRAAGFQGPYTLIYDGPDDDEWAGLEQERAVVAPYLTA</sequence>
<name>A0A540VH27_9CHLR</name>
<dbReference type="Proteomes" id="UP000317371">
    <property type="component" value="Unassembled WGS sequence"/>
</dbReference>